<name>A0ABP7Y936_9SPHI</name>
<dbReference type="Pfam" id="PF13088">
    <property type="entry name" value="BNR_2"/>
    <property type="match status" value="1"/>
</dbReference>
<feature type="signal peptide" evidence="5">
    <location>
        <begin position="1"/>
        <end position="19"/>
    </location>
</feature>
<feature type="chain" id="PRO_5046534695" description="exo-alpha-sialidase" evidence="5">
    <location>
        <begin position="20"/>
        <end position="385"/>
    </location>
</feature>
<dbReference type="Gene3D" id="2.120.10.10">
    <property type="match status" value="1"/>
</dbReference>
<dbReference type="InterPro" id="IPR011040">
    <property type="entry name" value="Sialidase"/>
</dbReference>
<reference evidence="8" key="1">
    <citation type="journal article" date="2019" name="Int. J. Syst. Evol. Microbiol.">
        <title>The Global Catalogue of Microorganisms (GCM) 10K type strain sequencing project: providing services to taxonomists for standard genome sequencing and annotation.</title>
        <authorList>
            <consortium name="The Broad Institute Genomics Platform"/>
            <consortium name="The Broad Institute Genome Sequencing Center for Infectious Disease"/>
            <person name="Wu L."/>
            <person name="Ma J."/>
        </authorList>
    </citation>
    <scope>NUCLEOTIDE SEQUENCE [LARGE SCALE GENOMIC DNA]</scope>
    <source>
        <strain evidence="8">JCM 16704</strain>
    </source>
</reference>
<evidence type="ECO:0000256" key="4">
    <source>
        <dbReference type="SAM" id="MobiDB-lite"/>
    </source>
</evidence>
<keyword evidence="8" id="KW-1185">Reference proteome</keyword>
<feature type="domain" description="Sialidase" evidence="6">
    <location>
        <begin position="63"/>
        <end position="353"/>
    </location>
</feature>
<dbReference type="CDD" id="cd15482">
    <property type="entry name" value="Sialidase_non-viral"/>
    <property type="match status" value="1"/>
</dbReference>
<dbReference type="InterPro" id="IPR026856">
    <property type="entry name" value="Sialidase_fam"/>
</dbReference>
<evidence type="ECO:0000256" key="2">
    <source>
        <dbReference type="ARBA" id="ARBA00009348"/>
    </source>
</evidence>
<comment type="caution">
    <text evidence="7">The sequence shown here is derived from an EMBL/GenBank/DDBJ whole genome shotgun (WGS) entry which is preliminary data.</text>
</comment>
<evidence type="ECO:0000313" key="7">
    <source>
        <dbReference type="EMBL" id="GAA4132649.1"/>
    </source>
</evidence>
<accession>A0ABP7Y936</accession>
<comment type="similarity">
    <text evidence="2">Belongs to the glycosyl hydrolase 33 family.</text>
</comment>
<evidence type="ECO:0000259" key="6">
    <source>
        <dbReference type="Pfam" id="PF13088"/>
    </source>
</evidence>
<proteinExistence type="inferred from homology"/>
<dbReference type="SUPFAM" id="SSF50939">
    <property type="entry name" value="Sialidases"/>
    <property type="match status" value="1"/>
</dbReference>
<keyword evidence="5" id="KW-0732">Signal</keyword>
<evidence type="ECO:0000313" key="8">
    <source>
        <dbReference type="Proteomes" id="UP001500101"/>
    </source>
</evidence>
<dbReference type="Proteomes" id="UP001500101">
    <property type="component" value="Unassembled WGS sequence"/>
</dbReference>
<dbReference type="EC" id="3.2.1.18" evidence="3"/>
<dbReference type="PANTHER" id="PTHR10628">
    <property type="entry name" value="SIALIDASE"/>
    <property type="match status" value="1"/>
</dbReference>
<dbReference type="InterPro" id="IPR036278">
    <property type="entry name" value="Sialidase_sf"/>
</dbReference>
<evidence type="ECO:0000256" key="1">
    <source>
        <dbReference type="ARBA" id="ARBA00000427"/>
    </source>
</evidence>
<evidence type="ECO:0000256" key="3">
    <source>
        <dbReference type="ARBA" id="ARBA00012733"/>
    </source>
</evidence>
<feature type="region of interest" description="Disordered" evidence="4">
    <location>
        <begin position="273"/>
        <end position="292"/>
    </location>
</feature>
<gene>
    <name evidence="7" type="ORF">GCM10022216_03970</name>
</gene>
<dbReference type="EMBL" id="BAAAZI010000004">
    <property type="protein sequence ID" value="GAA4132649.1"/>
    <property type="molecule type" value="Genomic_DNA"/>
</dbReference>
<evidence type="ECO:0000256" key="5">
    <source>
        <dbReference type="SAM" id="SignalP"/>
    </source>
</evidence>
<sequence>MKNLLLTCLAVLVICTIQAQESVVFRSGEDGYASYRIPALIKNKNGDLIAFSEGRVDHAGDFGNVDIVYKISQDQGKTWSKLYVAADFDKLQAGNMAPVVDLTDPAYPKGRIFLFYNTGNNHEGDVRKGNGLREVWYITSTDGAKTWSAPVNITTQTHKPKQPGFNPDYNFSEDWRTYANTPGHAFQFVSGPHKGRIYVAANHNAGDPKPQGKDWNAHAYYSDDHGKSFKLSQDVLFPGTNESTAAQIGDNEVYMSSRNQQITPKQRIISRSTDGGETWVSSTPDPNLPDPINQGSVLSWKKGKKFILAHLNAADPNNRDNLTLRLSKDQGKTWYLNKVIAKSPEGYKGSYSAYSDMVLLKPKVMGIVYEKDNYKEIVFLTEKLK</sequence>
<organism evidence="7 8">
    <name type="scientific">Sphingobacterium kyonggiense</name>
    <dbReference type="NCBI Taxonomy" id="714075"/>
    <lineage>
        <taxon>Bacteria</taxon>
        <taxon>Pseudomonadati</taxon>
        <taxon>Bacteroidota</taxon>
        <taxon>Sphingobacteriia</taxon>
        <taxon>Sphingobacteriales</taxon>
        <taxon>Sphingobacteriaceae</taxon>
        <taxon>Sphingobacterium</taxon>
    </lineage>
</organism>
<comment type="catalytic activity">
    <reaction evidence="1">
        <text>Hydrolysis of alpha-(2-&gt;3)-, alpha-(2-&gt;6)-, alpha-(2-&gt;8)- glycosidic linkages of terminal sialic acid residues in oligosaccharides, glycoproteins, glycolipids, colominic acid and synthetic substrates.</text>
        <dbReference type="EC" id="3.2.1.18"/>
    </reaction>
</comment>
<feature type="compositionally biased region" description="Polar residues" evidence="4">
    <location>
        <begin position="273"/>
        <end position="285"/>
    </location>
</feature>
<protein>
    <recommendedName>
        <fullName evidence="3">exo-alpha-sialidase</fullName>
        <ecNumber evidence="3">3.2.1.18</ecNumber>
    </recommendedName>
</protein>
<dbReference type="PANTHER" id="PTHR10628:SF30">
    <property type="entry name" value="EXO-ALPHA-SIALIDASE"/>
    <property type="match status" value="1"/>
</dbReference>
<dbReference type="RefSeq" id="WP_344673003.1">
    <property type="nucleotide sequence ID" value="NZ_BAAAZI010000004.1"/>
</dbReference>